<organism evidence="7 8">
    <name type="scientific">Methylobacterium adhaesivum</name>
    <dbReference type="NCBI Taxonomy" id="333297"/>
    <lineage>
        <taxon>Bacteria</taxon>
        <taxon>Pseudomonadati</taxon>
        <taxon>Pseudomonadota</taxon>
        <taxon>Alphaproteobacteria</taxon>
        <taxon>Hyphomicrobiales</taxon>
        <taxon>Methylobacteriaceae</taxon>
        <taxon>Methylobacterium</taxon>
    </lineage>
</organism>
<reference evidence="8" key="1">
    <citation type="journal article" date="2019" name="Int. J. Syst. Evol. Microbiol.">
        <title>The Global Catalogue of Microorganisms (GCM) 10K type strain sequencing project: providing services to taxonomists for standard genome sequencing and annotation.</title>
        <authorList>
            <consortium name="The Broad Institute Genomics Platform"/>
            <consortium name="The Broad Institute Genome Sequencing Center for Infectious Disease"/>
            <person name="Wu L."/>
            <person name="Ma J."/>
        </authorList>
    </citation>
    <scope>NUCLEOTIDE SEQUENCE [LARGE SCALE GENOMIC DNA]</scope>
    <source>
        <strain evidence="8">CECT 7069</strain>
    </source>
</reference>
<dbReference type="Gene3D" id="3.10.560.10">
    <property type="entry name" value="Outer membrane lipoprotein wza domain like"/>
    <property type="match status" value="1"/>
</dbReference>
<dbReference type="Pfam" id="PF25994">
    <property type="entry name" value="HH_AprE"/>
    <property type="match status" value="1"/>
</dbReference>
<dbReference type="InterPro" id="IPR003715">
    <property type="entry name" value="Poly_export_N"/>
</dbReference>
<dbReference type="Proteomes" id="UP001224644">
    <property type="component" value="Unassembled WGS sequence"/>
</dbReference>
<evidence type="ECO:0000313" key="8">
    <source>
        <dbReference type="Proteomes" id="UP001224644"/>
    </source>
</evidence>
<evidence type="ECO:0000256" key="1">
    <source>
        <dbReference type="ARBA" id="ARBA00022729"/>
    </source>
</evidence>
<keyword evidence="2" id="KW-0175">Coiled coil</keyword>
<evidence type="ECO:0000313" key="7">
    <source>
        <dbReference type="EMBL" id="MDN3592257.1"/>
    </source>
</evidence>
<proteinExistence type="predicted"/>
<feature type="chain" id="PRO_5046981503" evidence="3">
    <location>
        <begin position="27"/>
        <end position="428"/>
    </location>
</feature>
<accession>A0ABT8BJC5</accession>
<dbReference type="PANTHER" id="PTHR33619">
    <property type="entry name" value="POLYSACCHARIDE EXPORT PROTEIN GFCE-RELATED"/>
    <property type="match status" value="1"/>
</dbReference>
<feature type="domain" description="AprE-like long alpha-helical hairpin" evidence="6">
    <location>
        <begin position="167"/>
        <end position="353"/>
    </location>
</feature>
<dbReference type="Pfam" id="PF02563">
    <property type="entry name" value="Poly_export"/>
    <property type="match status" value="1"/>
</dbReference>
<dbReference type="PANTHER" id="PTHR33619:SF3">
    <property type="entry name" value="POLYSACCHARIDE EXPORT PROTEIN GFCE-RELATED"/>
    <property type="match status" value="1"/>
</dbReference>
<keyword evidence="1 3" id="KW-0732">Signal</keyword>
<keyword evidence="8" id="KW-1185">Reference proteome</keyword>
<comment type="caution">
    <text evidence="7">The sequence shown here is derived from an EMBL/GenBank/DDBJ whole genome shotgun (WGS) entry which is preliminary data.</text>
</comment>
<feature type="coiled-coil region" evidence="2">
    <location>
        <begin position="306"/>
        <end position="348"/>
    </location>
</feature>
<evidence type="ECO:0000259" key="4">
    <source>
        <dbReference type="Pfam" id="PF02563"/>
    </source>
</evidence>
<evidence type="ECO:0000259" key="6">
    <source>
        <dbReference type="Pfam" id="PF25994"/>
    </source>
</evidence>
<dbReference type="Gene3D" id="3.30.1950.10">
    <property type="entry name" value="wza like domain"/>
    <property type="match status" value="1"/>
</dbReference>
<evidence type="ECO:0000256" key="3">
    <source>
        <dbReference type="SAM" id="SignalP"/>
    </source>
</evidence>
<name>A0ABT8BJC5_9HYPH</name>
<dbReference type="RefSeq" id="WP_238226704.1">
    <property type="nucleotide sequence ID" value="NZ_BPQD01000020.1"/>
</dbReference>
<feature type="signal peptide" evidence="3">
    <location>
        <begin position="1"/>
        <end position="26"/>
    </location>
</feature>
<evidence type="ECO:0000256" key="2">
    <source>
        <dbReference type="SAM" id="Coils"/>
    </source>
</evidence>
<feature type="domain" description="Soluble ligand binding" evidence="5">
    <location>
        <begin position="117"/>
        <end position="152"/>
    </location>
</feature>
<dbReference type="InterPro" id="IPR049712">
    <property type="entry name" value="Poly_export"/>
</dbReference>
<dbReference type="Pfam" id="PF10531">
    <property type="entry name" value="SLBB"/>
    <property type="match status" value="1"/>
</dbReference>
<dbReference type="EMBL" id="JAUFPX010000017">
    <property type="protein sequence ID" value="MDN3592257.1"/>
    <property type="molecule type" value="Genomic_DNA"/>
</dbReference>
<protein>
    <submittedName>
        <fullName evidence="7">Polysaccharide biosynthesis/export family protein</fullName>
    </submittedName>
</protein>
<dbReference type="InterPro" id="IPR058781">
    <property type="entry name" value="HH_AprE-like"/>
</dbReference>
<gene>
    <name evidence="7" type="ORF">QWZ12_16815</name>
</gene>
<evidence type="ECO:0000259" key="5">
    <source>
        <dbReference type="Pfam" id="PF10531"/>
    </source>
</evidence>
<feature type="domain" description="Polysaccharide export protein N-terminal" evidence="4">
    <location>
        <begin position="25"/>
        <end position="111"/>
    </location>
</feature>
<dbReference type="InterPro" id="IPR019554">
    <property type="entry name" value="Soluble_ligand-bd"/>
</dbReference>
<sequence>MPRLGFAATLSSLIAAAALLSGTAQAGSYRLGPQDKLEIRVHDLRTGTGEAHQWGAFDGEFVVDAAGNLSLPLLGEVQAGGGTTGDLAQALAARVQAKVGLAQLPSAAVQVVKYRPFYITGAVDKPGEYEYRPGLTVLQAASIAGGLMRPRDGALLGFERDALTQRGDLRMLAADRQGLLIRQARLAAEIAEADTVTYPAEARTSATGLDASRAIREETLLFDARRSALKAQVGALAKARTLLTQELTSLDAKDEALSRQIDLIRKELTQVTGLVTKGLAVAPRQFAVEQSVAAYESNRIDIQVGRLRAQQDLSRIERESLDLQAKRRNEALTEAGEVRAKLAALQERIETATTLIYQAEVRSPMSITDLGGGEQPVYTLTRRSGGEARTRTVTEGDTVEPGDVVRITVPRRVAAPAAGNAQAAAESP</sequence>